<dbReference type="SUPFAM" id="SSF51182">
    <property type="entry name" value="RmlC-like cupins"/>
    <property type="match status" value="1"/>
</dbReference>
<gene>
    <name evidence="1" type="ORF">WJX73_010927</name>
</gene>
<dbReference type="AlphaFoldDB" id="A0AAW1P649"/>
<protein>
    <recommendedName>
        <fullName evidence="3">Cysteine dioxygenase</fullName>
    </recommendedName>
</protein>
<keyword evidence="2" id="KW-1185">Reference proteome</keyword>
<dbReference type="Proteomes" id="UP001465755">
    <property type="component" value="Unassembled WGS sequence"/>
</dbReference>
<sequence length="491" mass="53355">MVCLESQPDWQGSFPVVAGGLVTFTMASREDFCVSIKLAGCASEFCKAIAGAWLLVLHVHKQGASIVLKHRQELSDSVEDFILATTSDKAAGVHPGLTSYWLSLDVKGMVHYGQGYHMEETTMLSCCLCGNEDLGIDVASIKLLASHAKLVRLHAPQLDAPLQAGSSHGAVTFERCPLTHNPPPIIKPSSGLCLLDLGWQQGIPSCCLPSPCKVLYEQLSSPAMTLDHLPSLHGTLREAIRHSLATPGALLHTAVKAKAGRRFAGGPSKQCYIRVGVSRCRGLSPGEPFVLEIWPSGHFSPVHNHGLAFGVTRVLHGSITVRVFNKHLHREKPQQLQQHCLQEGQLTWFSPNWYQTHQLDNQTDDFCCTLNGFQYGQDDGVCWPFMTCKGQQPGDVHEFEAVSDFEFSELRVQLLEELRLAKARAFTCAKVARCDSAQDNQGHLARTTSAPASPGTPDMFQAAHASLCSNSKKPHLTQPTVPSAAGFVIAG</sequence>
<name>A0AAW1P649_9CHLO</name>
<accession>A0AAW1P649</accession>
<dbReference type="InterPro" id="IPR011051">
    <property type="entry name" value="RmlC_Cupin_sf"/>
</dbReference>
<evidence type="ECO:0008006" key="3">
    <source>
        <dbReference type="Google" id="ProtNLM"/>
    </source>
</evidence>
<dbReference type="EMBL" id="JALJOQ010000047">
    <property type="protein sequence ID" value="KAK9805001.1"/>
    <property type="molecule type" value="Genomic_DNA"/>
</dbReference>
<proteinExistence type="predicted"/>
<evidence type="ECO:0000313" key="1">
    <source>
        <dbReference type="EMBL" id="KAK9805001.1"/>
    </source>
</evidence>
<organism evidence="1 2">
    <name type="scientific">Symbiochloris irregularis</name>
    <dbReference type="NCBI Taxonomy" id="706552"/>
    <lineage>
        <taxon>Eukaryota</taxon>
        <taxon>Viridiplantae</taxon>
        <taxon>Chlorophyta</taxon>
        <taxon>core chlorophytes</taxon>
        <taxon>Trebouxiophyceae</taxon>
        <taxon>Trebouxiales</taxon>
        <taxon>Trebouxiaceae</taxon>
        <taxon>Symbiochloris</taxon>
    </lineage>
</organism>
<dbReference type="Gene3D" id="2.60.120.10">
    <property type="entry name" value="Jelly Rolls"/>
    <property type="match status" value="1"/>
</dbReference>
<comment type="caution">
    <text evidence="1">The sequence shown here is derived from an EMBL/GenBank/DDBJ whole genome shotgun (WGS) entry which is preliminary data.</text>
</comment>
<evidence type="ECO:0000313" key="2">
    <source>
        <dbReference type="Proteomes" id="UP001465755"/>
    </source>
</evidence>
<dbReference type="InterPro" id="IPR014710">
    <property type="entry name" value="RmlC-like_jellyroll"/>
</dbReference>
<reference evidence="1 2" key="1">
    <citation type="journal article" date="2024" name="Nat. Commun.">
        <title>Phylogenomics reveals the evolutionary origins of lichenization in chlorophyte algae.</title>
        <authorList>
            <person name="Puginier C."/>
            <person name="Libourel C."/>
            <person name="Otte J."/>
            <person name="Skaloud P."/>
            <person name="Haon M."/>
            <person name="Grisel S."/>
            <person name="Petersen M."/>
            <person name="Berrin J.G."/>
            <person name="Delaux P.M."/>
            <person name="Dal Grande F."/>
            <person name="Keller J."/>
        </authorList>
    </citation>
    <scope>NUCLEOTIDE SEQUENCE [LARGE SCALE GENOMIC DNA]</scope>
    <source>
        <strain evidence="1 2">SAG 2036</strain>
    </source>
</reference>